<name>A0A5C6VE37_9FLAO</name>
<evidence type="ECO:0000313" key="2">
    <source>
        <dbReference type="Proteomes" id="UP000321168"/>
    </source>
</evidence>
<reference evidence="1 2" key="1">
    <citation type="submission" date="2019-08" db="EMBL/GenBank/DDBJ databases">
        <title>Genome of Luteibaculum oceani JCM 18817.</title>
        <authorList>
            <person name="Bowman J.P."/>
        </authorList>
    </citation>
    <scope>NUCLEOTIDE SEQUENCE [LARGE SCALE GENOMIC DNA]</scope>
    <source>
        <strain evidence="1 2">JCM 18817</strain>
    </source>
</reference>
<proteinExistence type="predicted"/>
<keyword evidence="2" id="KW-1185">Reference proteome</keyword>
<comment type="caution">
    <text evidence="1">The sequence shown here is derived from an EMBL/GenBank/DDBJ whole genome shotgun (WGS) entry which is preliminary data.</text>
</comment>
<dbReference type="NCBIfam" id="TIGR03519">
    <property type="entry name" value="T9SS_PorP_fam"/>
    <property type="match status" value="1"/>
</dbReference>
<gene>
    <name evidence="1" type="ORF">FRX97_02735</name>
</gene>
<protein>
    <submittedName>
        <fullName evidence="1">Type IX secretion system membrane protein PorP/SprF</fullName>
    </submittedName>
</protein>
<dbReference type="EMBL" id="VORB01000002">
    <property type="protein sequence ID" value="TXC82025.1"/>
    <property type="molecule type" value="Genomic_DNA"/>
</dbReference>
<dbReference type="Proteomes" id="UP000321168">
    <property type="component" value="Unassembled WGS sequence"/>
</dbReference>
<evidence type="ECO:0000313" key="1">
    <source>
        <dbReference type="EMBL" id="TXC82025.1"/>
    </source>
</evidence>
<dbReference type="AlphaFoldDB" id="A0A5C6VE37"/>
<accession>A0A5C6VE37</accession>
<dbReference type="RefSeq" id="WP_147013142.1">
    <property type="nucleotide sequence ID" value="NZ_VORB01000002.1"/>
</dbReference>
<dbReference type="Pfam" id="PF11751">
    <property type="entry name" value="PorP_SprF"/>
    <property type="match status" value="1"/>
</dbReference>
<dbReference type="OrthoDB" id="891773at2"/>
<dbReference type="InterPro" id="IPR019861">
    <property type="entry name" value="PorP/SprF_Bacteroidetes"/>
</dbReference>
<organism evidence="1 2">
    <name type="scientific">Luteibaculum oceani</name>
    <dbReference type="NCBI Taxonomy" id="1294296"/>
    <lineage>
        <taxon>Bacteria</taxon>
        <taxon>Pseudomonadati</taxon>
        <taxon>Bacteroidota</taxon>
        <taxon>Flavobacteriia</taxon>
        <taxon>Flavobacteriales</taxon>
        <taxon>Luteibaculaceae</taxon>
        <taxon>Luteibaculum</taxon>
    </lineage>
</organism>
<sequence length="313" mass="35309">MKKYLAYSILAVLILGGYSESKAQQSLRHSNYLFNKLILNPGAAGSNDYIEIMAGYRKDWAGFEGSPRSSFLSVDGSVLQKRIGLGLQVINEKLGAYESTGAVGTAAARVRLASESYLSFGISGGYFVNSLRGTELKFEDDNEIAIPTQDEQVRVFDMRAGVYYKDKRNFGGVSVFNVLEPVLNYTGNQRNVVSELSRHYYFLAGRIFRVNSDVDLIPSVMYKYSEKSQNEQVDFNLRAMYQNRIGLGLSYSSNSDVILLAEFFPTEFLRFGYAFNYATSDLRTNSSGSHEIMVAYRIIQNKRLTENPRYLYN</sequence>